<feature type="chain" id="PRO_5009523622" description="PKD domain-containing protein" evidence="1">
    <location>
        <begin position="24"/>
        <end position="329"/>
    </location>
</feature>
<dbReference type="InterPro" id="IPR000601">
    <property type="entry name" value="PKD_dom"/>
</dbReference>
<proteinExistence type="predicted"/>
<name>A0A1F6CYV9_9BACT</name>
<evidence type="ECO:0000256" key="1">
    <source>
        <dbReference type="SAM" id="SignalP"/>
    </source>
</evidence>
<feature type="domain" description="PKD" evidence="2">
    <location>
        <begin position="106"/>
        <end position="206"/>
    </location>
</feature>
<dbReference type="Proteomes" id="UP000176863">
    <property type="component" value="Unassembled WGS sequence"/>
</dbReference>
<comment type="caution">
    <text evidence="3">The sequence shown here is derived from an EMBL/GenBank/DDBJ whole genome shotgun (WGS) entry which is preliminary data.</text>
</comment>
<dbReference type="STRING" id="1798480.A2851_01130"/>
<dbReference type="EMBL" id="MFKT01000001">
    <property type="protein sequence ID" value="OGG54250.1"/>
    <property type="molecule type" value="Genomic_DNA"/>
</dbReference>
<evidence type="ECO:0000313" key="4">
    <source>
        <dbReference type="Proteomes" id="UP000176863"/>
    </source>
</evidence>
<evidence type="ECO:0000313" key="3">
    <source>
        <dbReference type="EMBL" id="OGG54250.1"/>
    </source>
</evidence>
<dbReference type="Gene3D" id="1.10.101.10">
    <property type="entry name" value="PGBD-like superfamily/PGBD"/>
    <property type="match status" value="1"/>
</dbReference>
<reference evidence="3 4" key="1">
    <citation type="journal article" date="2016" name="Nat. Commun.">
        <title>Thousands of microbial genomes shed light on interconnected biogeochemical processes in an aquifer system.</title>
        <authorList>
            <person name="Anantharaman K."/>
            <person name="Brown C.T."/>
            <person name="Hug L.A."/>
            <person name="Sharon I."/>
            <person name="Castelle C.J."/>
            <person name="Probst A.J."/>
            <person name="Thomas B.C."/>
            <person name="Singh A."/>
            <person name="Wilkins M.J."/>
            <person name="Karaoz U."/>
            <person name="Brodie E.L."/>
            <person name="Williams K.H."/>
            <person name="Hubbard S.S."/>
            <person name="Banfield J.F."/>
        </authorList>
    </citation>
    <scope>NUCLEOTIDE SEQUENCE [LARGE SCALE GENOMIC DNA]</scope>
</reference>
<dbReference type="InterPro" id="IPR013783">
    <property type="entry name" value="Ig-like_fold"/>
</dbReference>
<dbReference type="AlphaFoldDB" id="A0A1F6CYV9"/>
<dbReference type="Gene3D" id="2.60.40.10">
    <property type="entry name" value="Immunoglobulins"/>
    <property type="match status" value="2"/>
</dbReference>
<dbReference type="PROSITE" id="PS50093">
    <property type="entry name" value="PKD"/>
    <property type="match status" value="1"/>
</dbReference>
<accession>A0A1F6CYV9</accession>
<dbReference type="InterPro" id="IPR002477">
    <property type="entry name" value="Peptidoglycan-bd-like"/>
</dbReference>
<dbReference type="Pfam" id="PF01471">
    <property type="entry name" value="PG_binding_1"/>
    <property type="match status" value="1"/>
</dbReference>
<dbReference type="InterPro" id="IPR036366">
    <property type="entry name" value="PGBDSf"/>
</dbReference>
<organism evidence="3 4">
    <name type="scientific">Candidatus Kaiserbacteria bacterium RIFCSPHIGHO2_01_FULL_53_29</name>
    <dbReference type="NCBI Taxonomy" id="1798480"/>
    <lineage>
        <taxon>Bacteria</taxon>
        <taxon>Candidatus Kaiseribacteriota</taxon>
    </lineage>
</organism>
<dbReference type="SUPFAM" id="SSF47090">
    <property type="entry name" value="PGBD-like"/>
    <property type="match status" value="1"/>
</dbReference>
<sequence>MRSNRCVALITAAALFFPLAASALTDAGSCPNIAYALSRGSRGTDVVQLQQFLIAQGSLQAGLATGYFGALTEASVKSWQSQNGVDSIGIVGPKTRAAIARACGTDPIDFQASRQSGTVPTSLQFSWKLGSNKQSYYGVDFGDGTSCSGYDCVFGYVVHFSADYTPESLEFQLHGRGQANHQYTSPGTYTARLIGTGNATLASQTTIFFAGQQGQPAVGMWVSPTSGHVPLVTSIGWQGYGRESVENYSVDYGDGSHSTNATMKCRVASAAAHTIFSYILQLMIPVASANTAVAPNCSANHTYTTPGTYTVRLLSPDGSLAGSVVVTAK</sequence>
<evidence type="ECO:0000259" key="2">
    <source>
        <dbReference type="PROSITE" id="PS50093"/>
    </source>
</evidence>
<keyword evidence="1" id="KW-0732">Signal</keyword>
<dbReference type="InterPro" id="IPR035986">
    <property type="entry name" value="PKD_dom_sf"/>
</dbReference>
<feature type="signal peptide" evidence="1">
    <location>
        <begin position="1"/>
        <end position="23"/>
    </location>
</feature>
<dbReference type="SUPFAM" id="SSF49299">
    <property type="entry name" value="PKD domain"/>
    <property type="match status" value="2"/>
</dbReference>
<gene>
    <name evidence="3" type="ORF">A2851_01130</name>
</gene>
<dbReference type="InterPro" id="IPR036365">
    <property type="entry name" value="PGBD-like_sf"/>
</dbReference>
<protein>
    <recommendedName>
        <fullName evidence="2">PKD domain-containing protein</fullName>
    </recommendedName>
</protein>